<sequence length="336" mass="38943">MKAEEKLARQRLSVLELAKELGNIAEACRQRGMHRSQFYEYKRRFQTHGIEGLKDLPPIPKSHPMTTPDEVVQRILAFSLDHPAWGCVRLSNTLKLDGISVSSPTIQNILIKNGMASKYDRWLKLEEKRAGEPIELTGEQVAFIERQNPAFRERHVESSRPGELLCQDTYYVGRLKGVGRVYMHTVVDTYSSYGFGFLHTAKVPEAAVAVLHNDVLPFYQEKNLSISSLLTDNGREYCGTESHPYELYLELSDIEHRRTKIRSPRTNGFVERFHRTALDEFYREAFRSTLYESVESLQADLDDWLDDYNNNRPHQGYRNMGRRPIDTINQYLENVQ</sequence>
<protein>
    <submittedName>
        <fullName evidence="2">IS481 family transposase</fullName>
    </submittedName>
</protein>
<dbReference type="InterPro" id="IPR012337">
    <property type="entry name" value="RNaseH-like_sf"/>
</dbReference>
<dbReference type="InterPro" id="IPR047656">
    <property type="entry name" value="IS481-like_transpos"/>
</dbReference>
<gene>
    <name evidence="2" type="ORF">G3N56_19945</name>
</gene>
<dbReference type="InterPro" id="IPR009057">
    <property type="entry name" value="Homeodomain-like_sf"/>
</dbReference>
<reference evidence="2 3" key="1">
    <citation type="submission" date="2020-02" db="EMBL/GenBank/DDBJ databases">
        <title>Comparative genomics of sulfur disproportionating microorganisms.</title>
        <authorList>
            <person name="Ward L.M."/>
            <person name="Bertran E."/>
            <person name="Johnston D.T."/>
        </authorList>
    </citation>
    <scope>NUCLEOTIDE SEQUENCE [LARGE SCALE GENOMIC DNA]</scope>
    <source>
        <strain evidence="2 3">DSM 3696</strain>
    </source>
</reference>
<proteinExistence type="predicted"/>
<dbReference type="PANTHER" id="PTHR46889:SF4">
    <property type="entry name" value="TRANSPOSASE INSO FOR INSERTION SEQUENCE ELEMENT IS911B-RELATED"/>
    <property type="match status" value="1"/>
</dbReference>
<evidence type="ECO:0000313" key="3">
    <source>
        <dbReference type="Proteomes" id="UP000469724"/>
    </source>
</evidence>
<accession>A0A7K3NTA4</accession>
<dbReference type="EMBL" id="JAAGRQ010000200">
    <property type="protein sequence ID" value="NDY59015.1"/>
    <property type="molecule type" value="Genomic_DNA"/>
</dbReference>
<dbReference type="InterPro" id="IPR036397">
    <property type="entry name" value="RNaseH_sf"/>
</dbReference>
<dbReference type="RefSeq" id="WP_163304069.1">
    <property type="nucleotide sequence ID" value="NZ_JAAGRQ010000200.1"/>
</dbReference>
<name>A0A7K3NTA4_9BACT</name>
<dbReference type="Gene3D" id="3.30.420.10">
    <property type="entry name" value="Ribonuclease H-like superfamily/Ribonuclease H"/>
    <property type="match status" value="1"/>
</dbReference>
<keyword evidence="3" id="KW-1185">Reference proteome</keyword>
<dbReference type="GO" id="GO:0003676">
    <property type="term" value="F:nucleic acid binding"/>
    <property type="evidence" value="ECO:0007669"/>
    <property type="project" value="InterPro"/>
</dbReference>
<dbReference type="Pfam" id="PF13683">
    <property type="entry name" value="rve_3"/>
    <property type="match status" value="1"/>
</dbReference>
<dbReference type="SUPFAM" id="SSF46689">
    <property type="entry name" value="Homeodomain-like"/>
    <property type="match status" value="1"/>
</dbReference>
<comment type="caution">
    <text evidence="2">The sequence shown here is derived from an EMBL/GenBank/DDBJ whole genome shotgun (WGS) entry which is preliminary data.</text>
</comment>
<dbReference type="SUPFAM" id="SSF53098">
    <property type="entry name" value="Ribonuclease H-like"/>
    <property type="match status" value="1"/>
</dbReference>
<evidence type="ECO:0000313" key="2">
    <source>
        <dbReference type="EMBL" id="NDY59015.1"/>
    </source>
</evidence>
<dbReference type="Pfam" id="PF13565">
    <property type="entry name" value="HTH_32"/>
    <property type="match status" value="1"/>
</dbReference>
<dbReference type="PROSITE" id="PS50994">
    <property type="entry name" value="INTEGRASE"/>
    <property type="match status" value="1"/>
</dbReference>
<dbReference type="InterPro" id="IPR001584">
    <property type="entry name" value="Integrase_cat-core"/>
</dbReference>
<evidence type="ECO:0000259" key="1">
    <source>
        <dbReference type="PROSITE" id="PS50994"/>
    </source>
</evidence>
<dbReference type="PANTHER" id="PTHR46889">
    <property type="entry name" value="TRANSPOSASE INSF FOR INSERTION SEQUENCE IS3B-RELATED"/>
    <property type="match status" value="1"/>
</dbReference>
<feature type="domain" description="Integrase catalytic" evidence="1">
    <location>
        <begin position="157"/>
        <end position="332"/>
    </location>
</feature>
<organism evidence="2 3">
    <name type="scientific">Desulfolutivibrio sulfodismutans</name>
    <dbReference type="NCBI Taxonomy" id="63561"/>
    <lineage>
        <taxon>Bacteria</taxon>
        <taxon>Pseudomonadati</taxon>
        <taxon>Thermodesulfobacteriota</taxon>
        <taxon>Desulfovibrionia</taxon>
        <taxon>Desulfovibrionales</taxon>
        <taxon>Desulfovibrionaceae</taxon>
        <taxon>Desulfolutivibrio</taxon>
    </lineage>
</organism>
<dbReference type="GO" id="GO:0015074">
    <property type="term" value="P:DNA integration"/>
    <property type="evidence" value="ECO:0007669"/>
    <property type="project" value="InterPro"/>
</dbReference>
<dbReference type="InterPro" id="IPR050900">
    <property type="entry name" value="Transposase_IS3/IS150/IS904"/>
</dbReference>
<dbReference type="NCBIfam" id="NF033577">
    <property type="entry name" value="transpos_IS481"/>
    <property type="match status" value="1"/>
</dbReference>
<dbReference type="AlphaFoldDB" id="A0A7K3NTA4"/>
<dbReference type="Proteomes" id="UP000469724">
    <property type="component" value="Unassembled WGS sequence"/>
</dbReference>